<dbReference type="PANTHER" id="PTHR31719">
    <property type="entry name" value="NAC TRANSCRIPTION FACTOR 56"/>
    <property type="match status" value="1"/>
</dbReference>
<evidence type="ECO:0000259" key="6">
    <source>
        <dbReference type="PROSITE" id="PS51005"/>
    </source>
</evidence>
<gene>
    <name evidence="7" type="ORF">LVIROSA_LOCUS32228</name>
</gene>
<dbReference type="PROSITE" id="PS51005">
    <property type="entry name" value="NAC"/>
    <property type="match status" value="1"/>
</dbReference>
<dbReference type="Gene3D" id="2.170.150.80">
    <property type="entry name" value="NAC domain"/>
    <property type="match status" value="1"/>
</dbReference>
<dbReference type="EMBL" id="CAKMRJ010005523">
    <property type="protein sequence ID" value="CAH1446543.1"/>
    <property type="molecule type" value="Genomic_DNA"/>
</dbReference>
<feature type="domain" description="NAC" evidence="6">
    <location>
        <begin position="30"/>
        <end position="180"/>
    </location>
</feature>
<evidence type="ECO:0000256" key="1">
    <source>
        <dbReference type="ARBA" id="ARBA00023015"/>
    </source>
</evidence>
<evidence type="ECO:0000256" key="3">
    <source>
        <dbReference type="ARBA" id="ARBA00023163"/>
    </source>
</evidence>
<evidence type="ECO:0000256" key="5">
    <source>
        <dbReference type="SAM" id="MobiDB-lite"/>
    </source>
</evidence>
<evidence type="ECO:0000256" key="2">
    <source>
        <dbReference type="ARBA" id="ARBA00023125"/>
    </source>
</evidence>
<keyword evidence="2" id="KW-0238">DNA-binding</keyword>
<keyword evidence="4" id="KW-0539">Nucleus</keyword>
<evidence type="ECO:0000256" key="4">
    <source>
        <dbReference type="ARBA" id="ARBA00023242"/>
    </source>
</evidence>
<evidence type="ECO:0000313" key="8">
    <source>
        <dbReference type="Proteomes" id="UP001157418"/>
    </source>
</evidence>
<evidence type="ECO:0000313" key="7">
    <source>
        <dbReference type="EMBL" id="CAH1446543.1"/>
    </source>
</evidence>
<organism evidence="7 8">
    <name type="scientific">Lactuca virosa</name>
    <dbReference type="NCBI Taxonomy" id="75947"/>
    <lineage>
        <taxon>Eukaryota</taxon>
        <taxon>Viridiplantae</taxon>
        <taxon>Streptophyta</taxon>
        <taxon>Embryophyta</taxon>
        <taxon>Tracheophyta</taxon>
        <taxon>Spermatophyta</taxon>
        <taxon>Magnoliopsida</taxon>
        <taxon>eudicotyledons</taxon>
        <taxon>Gunneridae</taxon>
        <taxon>Pentapetalae</taxon>
        <taxon>asterids</taxon>
        <taxon>campanulids</taxon>
        <taxon>Asterales</taxon>
        <taxon>Asteraceae</taxon>
        <taxon>Cichorioideae</taxon>
        <taxon>Cichorieae</taxon>
        <taxon>Lactucinae</taxon>
        <taxon>Lactuca</taxon>
    </lineage>
</organism>
<feature type="compositionally biased region" description="Low complexity" evidence="5">
    <location>
        <begin position="333"/>
        <end position="342"/>
    </location>
</feature>
<keyword evidence="1" id="KW-0805">Transcription regulation</keyword>
<dbReference type="GO" id="GO:0003677">
    <property type="term" value="F:DNA binding"/>
    <property type="evidence" value="ECO:0007669"/>
    <property type="project" value="UniProtKB-KW"/>
</dbReference>
<dbReference type="AlphaFoldDB" id="A0AAU9P8J0"/>
<dbReference type="Pfam" id="PF02365">
    <property type="entry name" value="NAM"/>
    <property type="match status" value="1"/>
</dbReference>
<proteinExistence type="predicted"/>
<accession>A0AAU9P8J0</accession>
<keyword evidence="8" id="KW-1185">Reference proteome</keyword>
<name>A0AAU9P8J0_9ASTR</name>
<reference evidence="7 8" key="1">
    <citation type="submission" date="2022-01" db="EMBL/GenBank/DDBJ databases">
        <authorList>
            <person name="Xiong W."/>
            <person name="Schranz E."/>
        </authorList>
    </citation>
    <scope>NUCLEOTIDE SEQUENCE [LARGE SCALE GENOMIC DNA]</scope>
</reference>
<dbReference type="PANTHER" id="PTHR31719:SF179">
    <property type="entry name" value="OS08G0148400 PROTEIN"/>
    <property type="match status" value="1"/>
</dbReference>
<sequence length="467" mass="52731">MLPSNSMDVEHEIIPYCNGEQVALDFTDQLPSGFRFNPTDSELIVDYLKAKIESRETPKQCRLHEVNIYKYKPGELTERYRSHENEWYFLTWRDPKDRRGNQRYRTVIGKRGLWRITKRHTPVYDATRQMVGQKGTLAFIGNGRKTMWLMHEYTTNAPNHPSENGDKLSEWVLLCKIYKEQTANSHGAEEVGSIMNPNEVTKEPNVTPDILLPKRRRVPDTCEINFSNRPEQVDVQEANGHLDTHFQMAAPVEIPQSSNEFKTNRMEFAHSLVNQGVFYNNDSSPYLIPMQPTTTFQGWGLIKAPSSYQDQFTSDACNGCQISDCATSTSVSVESPASNSSAQLLDDGAYTTPTTEHGLNSIQPVQKECYHNMFSSTACDSDFLCSNGALNSSSMEPLMYGGYTTTLALSGNSNEDGPTLLNVQIVGDQSTQDDADDDFHFPRSNGYEATISEHVEVEWSLRNLKIV</sequence>
<protein>
    <recommendedName>
        <fullName evidence="6">NAC domain-containing protein</fullName>
    </recommendedName>
</protein>
<dbReference type="InterPro" id="IPR003441">
    <property type="entry name" value="NAC-dom"/>
</dbReference>
<dbReference type="SUPFAM" id="SSF101941">
    <property type="entry name" value="NAC domain"/>
    <property type="match status" value="1"/>
</dbReference>
<dbReference type="InterPro" id="IPR036093">
    <property type="entry name" value="NAC_dom_sf"/>
</dbReference>
<dbReference type="Proteomes" id="UP001157418">
    <property type="component" value="Unassembled WGS sequence"/>
</dbReference>
<dbReference type="GO" id="GO:0006355">
    <property type="term" value="P:regulation of DNA-templated transcription"/>
    <property type="evidence" value="ECO:0007669"/>
    <property type="project" value="InterPro"/>
</dbReference>
<comment type="caution">
    <text evidence="7">The sequence shown here is derived from an EMBL/GenBank/DDBJ whole genome shotgun (WGS) entry which is preliminary data.</text>
</comment>
<keyword evidence="3" id="KW-0804">Transcription</keyword>
<feature type="region of interest" description="Disordered" evidence="5">
    <location>
        <begin position="333"/>
        <end position="358"/>
    </location>
</feature>